<dbReference type="Proteomes" id="UP000654257">
    <property type="component" value="Unassembled WGS sequence"/>
</dbReference>
<keyword evidence="1" id="KW-0418">Kinase</keyword>
<dbReference type="AlphaFoldDB" id="A0A917G2A8"/>
<sequence>MGVRNYLIEGVSGTGKTAVCDELNRRGFRAIHGDRELAYQGDSGTGLPTTGTSHANHIWDVGRVRALAARQDQPVTFFCGGSRNFSRYLDVFDAVFVLHIDRDTLLRRLDARPPGEWGAAQEERDLVVRLHETSEDIPKGDFVIDATGPLEHVVDTIVDAASLHRPGPSHRHGITNTEP</sequence>
<reference evidence="1" key="1">
    <citation type="journal article" date="2014" name="Int. J. Syst. Evol. Microbiol.">
        <title>Complete genome sequence of Corynebacterium casei LMG S-19264T (=DSM 44701T), isolated from a smear-ripened cheese.</title>
        <authorList>
            <consortium name="US DOE Joint Genome Institute (JGI-PGF)"/>
            <person name="Walter F."/>
            <person name="Albersmeier A."/>
            <person name="Kalinowski J."/>
            <person name="Ruckert C."/>
        </authorList>
    </citation>
    <scope>NUCLEOTIDE SEQUENCE</scope>
    <source>
        <strain evidence="1">CCM 7905</strain>
    </source>
</reference>
<organism evidence="1 2">
    <name type="scientific">Rhodococcoides trifolii</name>
    <dbReference type="NCBI Taxonomy" id="908250"/>
    <lineage>
        <taxon>Bacteria</taxon>
        <taxon>Bacillati</taxon>
        <taxon>Actinomycetota</taxon>
        <taxon>Actinomycetes</taxon>
        <taxon>Mycobacteriales</taxon>
        <taxon>Nocardiaceae</taxon>
        <taxon>Rhodococcoides</taxon>
    </lineage>
</organism>
<dbReference type="EMBL" id="BMCU01000004">
    <property type="protein sequence ID" value="GGG19326.1"/>
    <property type="molecule type" value="Genomic_DNA"/>
</dbReference>
<accession>A0A917G2A8</accession>
<dbReference type="RefSeq" id="WP_188546330.1">
    <property type="nucleotide sequence ID" value="NZ_BMCU01000004.1"/>
</dbReference>
<gene>
    <name evidence="1" type="ORF">GCM10007304_36550</name>
</gene>
<keyword evidence="2" id="KW-1185">Reference proteome</keyword>
<evidence type="ECO:0000313" key="1">
    <source>
        <dbReference type="EMBL" id="GGG19326.1"/>
    </source>
</evidence>
<proteinExistence type="predicted"/>
<dbReference type="Pfam" id="PF13238">
    <property type="entry name" value="AAA_18"/>
    <property type="match status" value="1"/>
</dbReference>
<keyword evidence="1" id="KW-0808">Transferase</keyword>
<dbReference type="GO" id="GO:0016301">
    <property type="term" value="F:kinase activity"/>
    <property type="evidence" value="ECO:0007669"/>
    <property type="project" value="UniProtKB-KW"/>
</dbReference>
<protein>
    <submittedName>
        <fullName evidence="1">Nucleoside kinase</fullName>
    </submittedName>
</protein>
<dbReference type="Gene3D" id="3.40.50.300">
    <property type="entry name" value="P-loop containing nucleotide triphosphate hydrolases"/>
    <property type="match status" value="1"/>
</dbReference>
<name>A0A917G2A8_9NOCA</name>
<dbReference type="SUPFAM" id="SSF52540">
    <property type="entry name" value="P-loop containing nucleoside triphosphate hydrolases"/>
    <property type="match status" value="1"/>
</dbReference>
<comment type="caution">
    <text evidence="1">The sequence shown here is derived from an EMBL/GenBank/DDBJ whole genome shotgun (WGS) entry which is preliminary data.</text>
</comment>
<dbReference type="InterPro" id="IPR027417">
    <property type="entry name" value="P-loop_NTPase"/>
</dbReference>
<evidence type="ECO:0000313" key="2">
    <source>
        <dbReference type="Proteomes" id="UP000654257"/>
    </source>
</evidence>
<reference evidence="1" key="2">
    <citation type="submission" date="2020-09" db="EMBL/GenBank/DDBJ databases">
        <authorList>
            <person name="Sun Q."/>
            <person name="Sedlacek I."/>
        </authorList>
    </citation>
    <scope>NUCLEOTIDE SEQUENCE</scope>
    <source>
        <strain evidence="1">CCM 7905</strain>
    </source>
</reference>